<evidence type="ECO:0000313" key="4">
    <source>
        <dbReference type="Proteomes" id="UP000054859"/>
    </source>
</evidence>
<dbReference type="PANTHER" id="PTHR30615:SF8">
    <property type="entry name" value="UPF0047 PROTEIN C4A8.02C"/>
    <property type="match status" value="1"/>
</dbReference>
<proteinExistence type="inferred from homology"/>
<dbReference type="Proteomes" id="UP000281170">
    <property type="component" value="Plasmid 9"/>
</dbReference>
<dbReference type="RefSeq" id="WP_058461232.1">
    <property type="nucleotide sequence ID" value="NZ_CAAAHS010000003.1"/>
</dbReference>
<dbReference type="OrthoDB" id="9801725at2"/>
<dbReference type="EMBL" id="LR134418">
    <property type="protein sequence ID" value="VEH84707.1"/>
    <property type="molecule type" value="Genomic_DNA"/>
</dbReference>
<gene>
    <name evidence="2" type="ORF">Lade_0130</name>
    <name evidence="3" type="ORF">NCTC12735_00317</name>
</gene>
<evidence type="ECO:0000256" key="1">
    <source>
        <dbReference type="ARBA" id="ARBA00005534"/>
    </source>
</evidence>
<evidence type="ECO:0000313" key="3">
    <source>
        <dbReference type="EMBL" id="VEH84707.1"/>
    </source>
</evidence>
<sequence>MNKITPIYWQTTCVLPQKKRGFHLITREIQETIHQMPFMQIGTIHLFLQHTSASLTISENACEEVRVDLERFFTRLIPEDNTLYQHTVEGVDDMPAHIKNVILGVSLTIPIKDKALLLGEWQGIYLCEHRNKGGQRKIIITATGYHANPIET</sequence>
<evidence type="ECO:0000313" key="5">
    <source>
        <dbReference type="Proteomes" id="UP000281170"/>
    </source>
</evidence>
<dbReference type="KEGG" id="ladl:NCTC12735_00317"/>
<organism evidence="2 4">
    <name type="scientific">Legionella adelaidensis</name>
    <dbReference type="NCBI Taxonomy" id="45056"/>
    <lineage>
        <taxon>Bacteria</taxon>
        <taxon>Pseudomonadati</taxon>
        <taxon>Pseudomonadota</taxon>
        <taxon>Gammaproteobacteria</taxon>
        <taxon>Legionellales</taxon>
        <taxon>Legionellaceae</taxon>
        <taxon>Legionella</taxon>
    </lineage>
</organism>
<dbReference type="PATRIC" id="fig|45056.6.peg.133"/>
<dbReference type="InterPro" id="IPR001602">
    <property type="entry name" value="UPF0047_YjbQ-like"/>
</dbReference>
<dbReference type="AlphaFoldDB" id="A0A0W0R324"/>
<reference evidence="3 5" key="2">
    <citation type="submission" date="2018-12" db="EMBL/GenBank/DDBJ databases">
        <authorList>
            <consortium name="Pathogen Informatics"/>
        </authorList>
    </citation>
    <scope>NUCLEOTIDE SEQUENCE [LARGE SCALE GENOMIC DNA]</scope>
    <source>
        <strain evidence="3 5">NCTC12735</strain>
        <plasmid evidence="5">9</plasmid>
    </source>
</reference>
<dbReference type="Gene3D" id="2.60.120.460">
    <property type="entry name" value="YjbQ-like"/>
    <property type="match status" value="1"/>
</dbReference>
<dbReference type="PIRSF" id="PIRSF004681">
    <property type="entry name" value="UCP004681"/>
    <property type="match status" value="1"/>
</dbReference>
<reference evidence="2 4" key="1">
    <citation type="submission" date="2015-11" db="EMBL/GenBank/DDBJ databases">
        <title>Identification of large and diverse effector repertoires of 38 Legionella species.</title>
        <authorList>
            <person name="Burstein D."/>
            <person name="Amaro F."/>
            <person name="Zusman T."/>
            <person name="Lifshitz Z."/>
            <person name="Cohen O."/>
            <person name="Gilbert J.A."/>
            <person name="Pupko T."/>
            <person name="Shuman H.A."/>
            <person name="Segal G."/>
        </authorList>
    </citation>
    <scope>NUCLEOTIDE SEQUENCE [LARGE SCALE GENOMIC DNA]</scope>
    <source>
        <strain evidence="2 4">1762-AUS-E</strain>
    </source>
</reference>
<keyword evidence="3" id="KW-0614">Plasmid</keyword>
<dbReference type="PANTHER" id="PTHR30615">
    <property type="entry name" value="UNCHARACTERIZED PROTEIN YJBQ-RELATED"/>
    <property type="match status" value="1"/>
</dbReference>
<name>A0A0W0R324_9GAMM</name>
<dbReference type="Pfam" id="PF01894">
    <property type="entry name" value="YjbQ"/>
    <property type="match status" value="1"/>
</dbReference>
<comment type="similarity">
    <text evidence="1">Belongs to the UPF0047 family.</text>
</comment>
<keyword evidence="4" id="KW-1185">Reference proteome</keyword>
<dbReference type="NCBIfam" id="TIGR00149">
    <property type="entry name" value="TIGR00149_YjbQ"/>
    <property type="match status" value="1"/>
</dbReference>
<dbReference type="SUPFAM" id="SSF111038">
    <property type="entry name" value="YjbQ-like"/>
    <property type="match status" value="1"/>
</dbReference>
<dbReference type="STRING" id="45056.Lade_0130"/>
<dbReference type="EMBL" id="LNKA01000001">
    <property type="protein sequence ID" value="KTC65472.1"/>
    <property type="molecule type" value="Genomic_DNA"/>
</dbReference>
<geneLocation type="plasmid" evidence="3 5">
    <name>9</name>
</geneLocation>
<dbReference type="Proteomes" id="UP000054859">
    <property type="component" value="Unassembled WGS sequence"/>
</dbReference>
<evidence type="ECO:0000313" key="2">
    <source>
        <dbReference type="EMBL" id="KTC65472.1"/>
    </source>
</evidence>
<protein>
    <submittedName>
        <fullName evidence="3">Uncharacterized conserved protein</fullName>
    </submittedName>
</protein>
<accession>A0A0W0R324</accession>
<dbReference type="InterPro" id="IPR035917">
    <property type="entry name" value="YjbQ-like_sf"/>
</dbReference>